<evidence type="ECO:0000256" key="1">
    <source>
        <dbReference type="SAM" id="MobiDB-lite"/>
    </source>
</evidence>
<feature type="region of interest" description="Disordered" evidence="1">
    <location>
        <begin position="344"/>
        <end position="463"/>
    </location>
</feature>
<reference evidence="2" key="1">
    <citation type="submission" date="2022-08" db="UniProtKB">
        <authorList>
            <consortium name="EnsemblMetazoa"/>
        </authorList>
    </citation>
    <scope>IDENTIFICATION</scope>
    <source>
        <strain evidence="2">EBRO</strain>
    </source>
</reference>
<feature type="compositionally biased region" description="Low complexity" evidence="1">
    <location>
        <begin position="210"/>
        <end position="219"/>
    </location>
</feature>
<dbReference type="EnsemblMetazoa" id="AATE003659-RA">
    <property type="protein sequence ID" value="AATE003659-PA.1"/>
    <property type="gene ID" value="AATE003659"/>
</dbReference>
<feature type="region of interest" description="Disordered" evidence="1">
    <location>
        <begin position="204"/>
        <end position="230"/>
    </location>
</feature>
<dbReference type="AlphaFoldDB" id="A0A182IQP1"/>
<dbReference type="EMBL" id="AXCP01007868">
    <property type="status" value="NOT_ANNOTATED_CDS"/>
    <property type="molecule type" value="Genomic_DNA"/>
</dbReference>
<sequence length="550" mass="59797">MLIKRRLKLRPAVFRASLLLDTVLSEFCQLVTVIPTFLRHQLLRSAALQWNGRTLRGRQRIVRYLRQKQRVGAFHDVAFENPIACAPFDLRDTTHGQPNQPDGDGAQPKSQEDMLELRAALAAGMRRSARGKRRTSALTAASEDGDEGQAQSEPEEEDQDLFSSAPAKKPDSGESFEDGFTTPPRASDVAVPLSTASYQVLHTVAKEGKSPSSTDSSRTNSEDDDELTSQQVHEAAIEKLRPMDTTNPESGWVYTATGAGAATSATFGELQYLRATTSTNFSTAGASSPTHGYLYRNPVVADSTSPDPPTLGLSYRIHRASLRPHFDQIVFRWSKPHVTRSAVRRKLFKTEPKGDQDDAAGEPETPTARVSGLPAPPQRANDSLMFQSLRRSPPPSPRPVHYPNPPGTPIKRRRDITMPQRTPSAVVDSTTSPTSSSSLSSSSSSFSTTSTSSYASASHDYGRVRRKQLRSAELPSMPPTRAAATNADVSAASSNIPFLFGHTGASESGAMLIRLGNIPQPTFVRVHKLSELEQFCFGSAAPEAKEGEVE</sequence>
<evidence type="ECO:0000313" key="2">
    <source>
        <dbReference type="EnsemblMetazoa" id="AATE003659-PA.1"/>
    </source>
</evidence>
<accession>A0A182IQP1</accession>
<name>A0A182IQP1_ANOAO</name>
<dbReference type="VEuPathDB" id="VectorBase:AATE003659"/>
<feature type="compositionally biased region" description="Acidic residues" evidence="1">
    <location>
        <begin position="143"/>
        <end position="160"/>
    </location>
</feature>
<feature type="region of interest" description="Disordered" evidence="1">
    <location>
        <begin position="124"/>
        <end position="188"/>
    </location>
</feature>
<organism evidence="2">
    <name type="scientific">Anopheles atroparvus</name>
    <name type="common">European mosquito</name>
    <dbReference type="NCBI Taxonomy" id="41427"/>
    <lineage>
        <taxon>Eukaryota</taxon>
        <taxon>Metazoa</taxon>
        <taxon>Ecdysozoa</taxon>
        <taxon>Arthropoda</taxon>
        <taxon>Hexapoda</taxon>
        <taxon>Insecta</taxon>
        <taxon>Pterygota</taxon>
        <taxon>Neoptera</taxon>
        <taxon>Endopterygota</taxon>
        <taxon>Diptera</taxon>
        <taxon>Nematocera</taxon>
        <taxon>Culicoidea</taxon>
        <taxon>Culicidae</taxon>
        <taxon>Anophelinae</taxon>
        <taxon>Anopheles</taxon>
    </lineage>
</organism>
<proteinExistence type="predicted"/>
<protein>
    <submittedName>
        <fullName evidence="2">Uncharacterized protein</fullName>
    </submittedName>
</protein>
<feature type="compositionally biased region" description="Low complexity" evidence="1">
    <location>
        <begin position="429"/>
        <end position="458"/>
    </location>
</feature>
<feature type="compositionally biased region" description="Pro residues" evidence="1">
    <location>
        <begin position="392"/>
        <end position="408"/>
    </location>
</feature>
<feature type="region of interest" description="Disordered" evidence="1">
    <location>
        <begin position="89"/>
        <end position="111"/>
    </location>
</feature>